<comment type="caution">
    <text evidence="5">The sequence shown here is derived from an EMBL/GenBank/DDBJ whole genome shotgun (WGS) entry which is preliminary data.</text>
</comment>
<dbReference type="Pfam" id="PF12833">
    <property type="entry name" value="HTH_18"/>
    <property type="match status" value="1"/>
</dbReference>
<keyword evidence="3" id="KW-0804">Transcription</keyword>
<evidence type="ECO:0000256" key="1">
    <source>
        <dbReference type="ARBA" id="ARBA00023015"/>
    </source>
</evidence>
<dbReference type="Gene3D" id="1.10.10.60">
    <property type="entry name" value="Homeodomain-like"/>
    <property type="match status" value="1"/>
</dbReference>
<dbReference type="PANTHER" id="PTHR43130">
    <property type="entry name" value="ARAC-FAMILY TRANSCRIPTIONAL REGULATOR"/>
    <property type="match status" value="1"/>
</dbReference>
<evidence type="ECO:0000313" key="5">
    <source>
        <dbReference type="EMBL" id="MFD1985404.1"/>
    </source>
</evidence>
<dbReference type="PANTHER" id="PTHR43130:SF3">
    <property type="entry name" value="HTH-TYPE TRANSCRIPTIONAL REGULATOR RV1931C"/>
    <property type="match status" value="1"/>
</dbReference>
<accession>A0ABW4UEP5</accession>
<dbReference type="Gene3D" id="3.40.50.880">
    <property type="match status" value="1"/>
</dbReference>
<dbReference type="Proteomes" id="UP001597405">
    <property type="component" value="Unassembled WGS sequence"/>
</dbReference>
<feature type="domain" description="HTH araC/xylS-type" evidence="4">
    <location>
        <begin position="212"/>
        <end position="310"/>
    </location>
</feature>
<dbReference type="PROSITE" id="PS01124">
    <property type="entry name" value="HTH_ARAC_FAMILY_2"/>
    <property type="match status" value="1"/>
</dbReference>
<name>A0ABW4UEP5_9HYPH</name>
<dbReference type="InterPro" id="IPR009057">
    <property type="entry name" value="Homeodomain-like_sf"/>
</dbReference>
<proteinExistence type="predicted"/>
<dbReference type="SUPFAM" id="SSF52317">
    <property type="entry name" value="Class I glutamine amidotransferase-like"/>
    <property type="match status" value="1"/>
</dbReference>
<dbReference type="RefSeq" id="WP_095081528.1">
    <property type="nucleotide sequence ID" value="NZ_JBHUGZ010000016.1"/>
</dbReference>
<gene>
    <name evidence="5" type="ORF">ACFSOZ_23080</name>
</gene>
<evidence type="ECO:0000256" key="2">
    <source>
        <dbReference type="ARBA" id="ARBA00023125"/>
    </source>
</evidence>
<dbReference type="InterPro" id="IPR018062">
    <property type="entry name" value="HTH_AraC-typ_CS"/>
</dbReference>
<dbReference type="InterPro" id="IPR018060">
    <property type="entry name" value="HTH_AraC"/>
</dbReference>
<dbReference type="InterPro" id="IPR029062">
    <property type="entry name" value="Class_I_gatase-like"/>
</dbReference>
<dbReference type="SUPFAM" id="SSF46689">
    <property type="entry name" value="Homeodomain-like"/>
    <property type="match status" value="2"/>
</dbReference>
<keyword evidence="6" id="KW-1185">Reference proteome</keyword>
<sequence length="325" mass="36790">MKLVTILIGEGFPLLSLSLVTEPLRLANRESHRPVFRWRILSIDGTTPRSSSGHALEIQGGLDEQATDAVILLASYAPDRMKTDAVLSWLRRRARSGCLMGCVDTGALIFAEAGLLDRRPAAAHHEAIVGFRESRGEAFFADRLFDLDNDRCSSAGGVVTIDMTLAMIAHYENKRLARRVAEILNYRPLESERADGSFGFDWSIPRLDRALAKAIDMMLANMESPLPIKEIANRLEAKEWKLRRLFQRHLRQSPQAYYVELRLDRARNLLRNSRERVGNIALMCGFPASESLSRAYRKRFKVAPSLDRSLYEQPERTGDLSLEKH</sequence>
<dbReference type="InterPro" id="IPR052158">
    <property type="entry name" value="INH-QAR"/>
</dbReference>
<protein>
    <submittedName>
        <fullName evidence="5">GlxA family transcriptional regulator</fullName>
    </submittedName>
</protein>
<evidence type="ECO:0000256" key="3">
    <source>
        <dbReference type="ARBA" id="ARBA00023163"/>
    </source>
</evidence>
<organism evidence="5 6">
    <name type="scientific">Mesorhizobium newzealandense</name>
    <dbReference type="NCBI Taxonomy" id="1300302"/>
    <lineage>
        <taxon>Bacteria</taxon>
        <taxon>Pseudomonadati</taxon>
        <taxon>Pseudomonadota</taxon>
        <taxon>Alphaproteobacteria</taxon>
        <taxon>Hyphomicrobiales</taxon>
        <taxon>Phyllobacteriaceae</taxon>
        <taxon>Mesorhizobium</taxon>
    </lineage>
</organism>
<dbReference type="SMART" id="SM00342">
    <property type="entry name" value="HTH_ARAC"/>
    <property type="match status" value="1"/>
</dbReference>
<dbReference type="CDD" id="cd03136">
    <property type="entry name" value="GATase1_AraC_ArgR_like"/>
    <property type="match status" value="1"/>
</dbReference>
<evidence type="ECO:0000259" key="4">
    <source>
        <dbReference type="PROSITE" id="PS01124"/>
    </source>
</evidence>
<keyword evidence="1" id="KW-0805">Transcription regulation</keyword>
<evidence type="ECO:0000313" key="6">
    <source>
        <dbReference type="Proteomes" id="UP001597405"/>
    </source>
</evidence>
<dbReference type="PROSITE" id="PS00041">
    <property type="entry name" value="HTH_ARAC_FAMILY_1"/>
    <property type="match status" value="1"/>
</dbReference>
<keyword evidence="2" id="KW-0238">DNA-binding</keyword>
<dbReference type="EMBL" id="JBHUGZ010000016">
    <property type="protein sequence ID" value="MFD1985404.1"/>
    <property type="molecule type" value="Genomic_DNA"/>
</dbReference>
<reference evidence="6" key="1">
    <citation type="journal article" date="2019" name="Int. J. Syst. Evol. Microbiol.">
        <title>The Global Catalogue of Microorganisms (GCM) 10K type strain sequencing project: providing services to taxonomists for standard genome sequencing and annotation.</title>
        <authorList>
            <consortium name="The Broad Institute Genomics Platform"/>
            <consortium name="The Broad Institute Genome Sequencing Center for Infectious Disease"/>
            <person name="Wu L."/>
            <person name="Ma J."/>
        </authorList>
    </citation>
    <scope>NUCLEOTIDE SEQUENCE [LARGE SCALE GENOMIC DNA]</scope>
    <source>
        <strain evidence="6">CGMCC 1.16225</strain>
    </source>
</reference>